<proteinExistence type="predicted"/>
<sequence length="475" mass="52725">MNVTKRLKPTGPEPAALPQDLLEKILGYLDMHTTFFAALDALPTVARNPFLLALSTLRHECPPWLLWPMLYVRDVSAETAGLRAVFECALSSHPRVQLESNSPVRYFDMASGDVHLTVDAVVLVHLSAASLATVTDLTVDMTEGQSLQGVAAHLAHARHLRSLCLSLNIRELAQEDTLPILRETVSFSLRSMHLKLLGDRTPFVDEAMSRLLAQALVSFPAMSRYLAARLLYDAIEDARKLHSVHFFASSDLACLLSAFGQPWTCHRLHEHGTRCNERATASAEQVFPKIKAWTIEPRSSETSRALRSLAVMTSARRCSMTFWGELDETDFVTELLPRLGRLSRVQSVALSGGQLFENASRISPLIETLRGLRHLTSLRLSYTGLTSDGLRSLLPLVAAHPQLAHLYLSGNDLADDAVPLLKQVIATSQIQSLWITSNELTDDAQDELLDYTRQLRRSPLYLALTLIDCCENEGE</sequence>
<dbReference type="OrthoDB" id="10390120at2759"/>
<protein>
    <submittedName>
        <fullName evidence="1">Uncharacterized protein</fullName>
    </submittedName>
</protein>
<dbReference type="OMA" id="QPWTCHR"/>
<evidence type="ECO:0000313" key="1">
    <source>
        <dbReference type="EMBL" id="KDO20894.1"/>
    </source>
</evidence>
<dbReference type="RefSeq" id="XP_012208383.1">
    <property type="nucleotide sequence ID" value="XM_012352993.1"/>
</dbReference>
<keyword evidence="2" id="KW-1185">Reference proteome</keyword>
<evidence type="ECO:0000313" key="2">
    <source>
        <dbReference type="Proteomes" id="UP000030745"/>
    </source>
</evidence>
<dbReference type="EMBL" id="KK583300">
    <property type="protein sequence ID" value="KDO20894.1"/>
    <property type="molecule type" value="Genomic_DNA"/>
</dbReference>
<dbReference type="AlphaFoldDB" id="A0A067BQV4"/>
<organism evidence="1 2">
    <name type="scientific">Saprolegnia parasitica (strain CBS 223.65)</name>
    <dbReference type="NCBI Taxonomy" id="695850"/>
    <lineage>
        <taxon>Eukaryota</taxon>
        <taxon>Sar</taxon>
        <taxon>Stramenopiles</taxon>
        <taxon>Oomycota</taxon>
        <taxon>Saprolegniomycetes</taxon>
        <taxon>Saprolegniales</taxon>
        <taxon>Saprolegniaceae</taxon>
        <taxon>Saprolegnia</taxon>
    </lineage>
</organism>
<reference evidence="1 2" key="1">
    <citation type="journal article" date="2013" name="PLoS Genet.">
        <title>Distinctive expansion of potential virulence genes in the genome of the oomycete fish pathogen Saprolegnia parasitica.</title>
        <authorList>
            <person name="Jiang R.H."/>
            <person name="de Bruijn I."/>
            <person name="Haas B.J."/>
            <person name="Belmonte R."/>
            <person name="Lobach L."/>
            <person name="Christie J."/>
            <person name="van den Ackerveken G."/>
            <person name="Bottin A."/>
            <person name="Bulone V."/>
            <person name="Diaz-Moreno S.M."/>
            <person name="Dumas B."/>
            <person name="Fan L."/>
            <person name="Gaulin E."/>
            <person name="Govers F."/>
            <person name="Grenville-Briggs L.J."/>
            <person name="Horner N.R."/>
            <person name="Levin J.Z."/>
            <person name="Mammella M."/>
            <person name="Meijer H.J."/>
            <person name="Morris P."/>
            <person name="Nusbaum C."/>
            <person name="Oome S."/>
            <person name="Phillips A.J."/>
            <person name="van Rooyen D."/>
            <person name="Rzeszutek E."/>
            <person name="Saraiva M."/>
            <person name="Secombes C.J."/>
            <person name="Seidl M.F."/>
            <person name="Snel B."/>
            <person name="Stassen J.H."/>
            <person name="Sykes S."/>
            <person name="Tripathy S."/>
            <person name="van den Berg H."/>
            <person name="Vega-Arreguin J.C."/>
            <person name="Wawra S."/>
            <person name="Young S.K."/>
            <person name="Zeng Q."/>
            <person name="Dieguez-Uribeondo J."/>
            <person name="Russ C."/>
            <person name="Tyler B.M."/>
            <person name="van West P."/>
        </authorList>
    </citation>
    <scope>NUCLEOTIDE SEQUENCE [LARGE SCALE GENOMIC DNA]</scope>
    <source>
        <strain evidence="1 2">CBS 223.65</strain>
    </source>
</reference>
<name>A0A067BQV4_SAPPC</name>
<dbReference type="SUPFAM" id="SSF52047">
    <property type="entry name" value="RNI-like"/>
    <property type="match status" value="1"/>
</dbReference>
<dbReference type="GeneID" id="24135952"/>
<gene>
    <name evidence="1" type="ORF">SPRG_14125</name>
</gene>
<dbReference type="InterPro" id="IPR032675">
    <property type="entry name" value="LRR_dom_sf"/>
</dbReference>
<accession>A0A067BQV4</accession>
<dbReference type="VEuPathDB" id="FungiDB:SPRG_14125"/>
<dbReference type="Proteomes" id="UP000030745">
    <property type="component" value="Unassembled WGS sequence"/>
</dbReference>
<dbReference type="KEGG" id="spar:SPRG_14125"/>
<dbReference type="Gene3D" id="3.80.10.10">
    <property type="entry name" value="Ribonuclease Inhibitor"/>
    <property type="match status" value="1"/>
</dbReference>